<gene>
    <name evidence="2" type="ORF">KGD82_16290</name>
</gene>
<dbReference type="Proteomes" id="UP000682416">
    <property type="component" value="Chromosome"/>
</dbReference>
<dbReference type="EMBL" id="CP074402">
    <property type="protein sequence ID" value="QVJ00321.1"/>
    <property type="molecule type" value="Genomic_DNA"/>
</dbReference>
<accession>A0A975QHY7</accession>
<dbReference type="AlphaFoldDB" id="A0A975QHY7"/>
<reference evidence="2" key="1">
    <citation type="submission" date="2021-05" db="EMBL/GenBank/DDBJ databases">
        <authorList>
            <person name="Kaiqin L."/>
            <person name="Jian G."/>
        </authorList>
    </citation>
    <scope>NUCLEOTIDE SEQUENCE</scope>
    <source>
        <strain evidence="2">HDS5</strain>
    </source>
</reference>
<keyword evidence="3" id="KW-1185">Reference proteome</keyword>
<evidence type="ECO:0000313" key="2">
    <source>
        <dbReference type="EMBL" id="QVJ00321.1"/>
    </source>
</evidence>
<proteinExistence type="predicted"/>
<feature type="domain" description="Siphovirus-type tail component C-terminal" evidence="1">
    <location>
        <begin position="215"/>
        <end position="300"/>
    </location>
</feature>
<evidence type="ECO:0000259" key="1">
    <source>
        <dbReference type="Pfam" id="PF22768"/>
    </source>
</evidence>
<dbReference type="KEGG" id="nec:KGD82_16290"/>
<dbReference type="Gene3D" id="2.60.120.860">
    <property type="match status" value="1"/>
</dbReference>
<organism evidence="2 3">
    <name type="scientific">Nocardiopsis eucommiae</name>
    <dbReference type="NCBI Taxonomy" id="2831970"/>
    <lineage>
        <taxon>Bacteria</taxon>
        <taxon>Bacillati</taxon>
        <taxon>Actinomycetota</taxon>
        <taxon>Actinomycetes</taxon>
        <taxon>Streptosporangiales</taxon>
        <taxon>Nocardiopsidaceae</taxon>
        <taxon>Nocardiopsis</taxon>
    </lineage>
</organism>
<dbReference type="InterPro" id="IPR054738">
    <property type="entry name" value="Siphovirus-type_tail_C"/>
</dbReference>
<protein>
    <submittedName>
        <fullName evidence="2">Phage tail family protein</fullName>
    </submittedName>
</protein>
<dbReference type="Pfam" id="PF22768">
    <property type="entry name" value="SPP1_Dit"/>
    <property type="match status" value="1"/>
</dbReference>
<evidence type="ECO:0000313" key="3">
    <source>
        <dbReference type="Proteomes" id="UP000682416"/>
    </source>
</evidence>
<name>A0A975QHY7_9ACTN</name>
<sequence length="319" mass="35582">MPIIYLPPTPPGRPGVGLPPRQPSYATRITWTSAEGNITVLTDWARGYTLMDGARGLGMPEYEFYRRESGVLNGDQVTGVRALPRELFFPIKIHGRDRADIINRRRRLAEDLDPMDVNGGGRGTITVQEFDGTRRTITAHYESGAEGEMDRDVEGLLWASFGLLFRAEQPFWELDPVEVIYRGPSDDGRKWLPILPVKVRRSAAIGPGMNIRVAGSVQTWPVWTLRGPIAPGVRLTNVTTGRWMEIRGGLESGDELVIDTRPRRKSVRLNGERAYRLLTQPGSTLWPLNKGVNTVDVEATGMAEESRLILRYIPLAPTA</sequence>